<feature type="transmembrane region" description="Helical" evidence="1">
    <location>
        <begin position="17"/>
        <end position="38"/>
    </location>
</feature>
<feature type="transmembrane region" description="Helical" evidence="1">
    <location>
        <begin position="167"/>
        <end position="193"/>
    </location>
</feature>
<sequence>MATYAALPMPESNRADVAAAGLSFLLVVLAGAFGCWMVGGRPLDIGTDTSVYAGFYETLGHTAIRTRLEPGFVFFSWLVSRLGLGVIGYQTALFALQLLIAFVACRKYFHYIGGGRGFMLLATASLMLLYVSPMFMNGAINAVRQGLAALLVFTALLSFHRRQWLQFLLFGGLATSFHLSSLMYLACAPALLLRPRILRWIAALAFVLYVSGLSMKLVQAFLPFLYTFVREYAANPDYRSGVRVDFAVFSIFWYLLPHMAAPLLRESHREAIMHSAAIYLVMVLPFFAVGWGSYSNRFLLPAWLSASLIVAALLCYSRVTLLRNPLLIQIGLVGACLALYFYVSHGIVV</sequence>
<feature type="transmembrane region" description="Helical" evidence="1">
    <location>
        <begin position="276"/>
        <end position="294"/>
    </location>
</feature>
<comment type="caution">
    <text evidence="2">The sequence shown here is derived from an EMBL/GenBank/DDBJ whole genome shotgun (WGS) entry which is preliminary data.</text>
</comment>
<dbReference type="EMBL" id="JBHSNM010000001">
    <property type="protein sequence ID" value="MFC5569102.1"/>
    <property type="molecule type" value="Genomic_DNA"/>
</dbReference>
<feature type="transmembrane region" description="Helical" evidence="1">
    <location>
        <begin position="200"/>
        <end position="226"/>
    </location>
</feature>
<feature type="transmembrane region" description="Helical" evidence="1">
    <location>
        <begin position="300"/>
        <end position="319"/>
    </location>
</feature>
<keyword evidence="3" id="KW-1185">Reference proteome</keyword>
<dbReference type="InterPro" id="IPR049458">
    <property type="entry name" value="EpsG-like"/>
</dbReference>
<evidence type="ECO:0000313" key="2">
    <source>
        <dbReference type="EMBL" id="MFC5569102.1"/>
    </source>
</evidence>
<reference evidence="3" key="1">
    <citation type="journal article" date="2019" name="Int. J. Syst. Evol. Microbiol.">
        <title>The Global Catalogue of Microorganisms (GCM) 10K type strain sequencing project: providing services to taxonomists for standard genome sequencing and annotation.</title>
        <authorList>
            <consortium name="The Broad Institute Genomics Platform"/>
            <consortium name="The Broad Institute Genome Sequencing Center for Infectious Disease"/>
            <person name="Wu L."/>
            <person name="Ma J."/>
        </authorList>
    </citation>
    <scope>NUCLEOTIDE SEQUENCE [LARGE SCALE GENOMIC DNA]</scope>
    <source>
        <strain evidence="3">KACC 11407</strain>
    </source>
</reference>
<evidence type="ECO:0000256" key="1">
    <source>
        <dbReference type="SAM" id="Phobius"/>
    </source>
</evidence>
<dbReference type="Proteomes" id="UP001596036">
    <property type="component" value="Unassembled WGS sequence"/>
</dbReference>
<feature type="transmembrane region" description="Helical" evidence="1">
    <location>
        <begin position="108"/>
        <end position="130"/>
    </location>
</feature>
<protein>
    <submittedName>
        <fullName evidence="2">EpsG family protein</fullName>
    </submittedName>
</protein>
<feature type="transmembrane region" description="Helical" evidence="1">
    <location>
        <begin position="82"/>
        <end position="102"/>
    </location>
</feature>
<feature type="transmembrane region" description="Helical" evidence="1">
    <location>
        <begin position="142"/>
        <end position="161"/>
    </location>
</feature>
<keyword evidence="1" id="KW-1133">Transmembrane helix</keyword>
<evidence type="ECO:0000313" key="3">
    <source>
        <dbReference type="Proteomes" id="UP001596036"/>
    </source>
</evidence>
<gene>
    <name evidence="2" type="ORF">ACFPN1_03345</name>
</gene>
<name>A0ABW0SJ77_9GAMM</name>
<feature type="transmembrane region" description="Helical" evidence="1">
    <location>
        <begin position="326"/>
        <end position="343"/>
    </location>
</feature>
<keyword evidence="1" id="KW-0472">Membrane</keyword>
<accession>A0ABW0SJ77</accession>
<keyword evidence="1" id="KW-0812">Transmembrane</keyword>
<proteinExistence type="predicted"/>
<dbReference type="Pfam" id="PF14897">
    <property type="entry name" value="EpsG"/>
    <property type="match status" value="1"/>
</dbReference>
<feature type="transmembrane region" description="Helical" evidence="1">
    <location>
        <begin position="246"/>
        <end position="264"/>
    </location>
</feature>
<organism evidence="2 3">
    <name type="scientific">Lysobacter yangpyeongensis</name>
    <dbReference type="NCBI Taxonomy" id="346182"/>
    <lineage>
        <taxon>Bacteria</taxon>
        <taxon>Pseudomonadati</taxon>
        <taxon>Pseudomonadota</taxon>
        <taxon>Gammaproteobacteria</taxon>
        <taxon>Lysobacterales</taxon>
        <taxon>Lysobacteraceae</taxon>
        <taxon>Lysobacter</taxon>
    </lineage>
</organism>
<dbReference type="RefSeq" id="WP_386752975.1">
    <property type="nucleotide sequence ID" value="NZ_JBHSNM010000001.1"/>
</dbReference>